<proteinExistence type="predicted"/>
<gene>
    <name evidence="2" type="ORF">H8S65_15560</name>
</gene>
<feature type="region of interest" description="Disordered" evidence="1">
    <location>
        <begin position="1"/>
        <end position="42"/>
    </location>
</feature>
<comment type="caution">
    <text evidence="2">The sequence shown here is derived from an EMBL/GenBank/DDBJ whole genome shotgun (WGS) entry which is preliminary data.</text>
</comment>
<accession>A0ABR7DRV3</accession>
<reference evidence="2 3" key="1">
    <citation type="submission" date="2020-08" db="EMBL/GenBank/DDBJ databases">
        <title>Genome public.</title>
        <authorList>
            <person name="Liu C."/>
            <person name="Sun Q."/>
        </authorList>
    </citation>
    <scope>NUCLEOTIDE SEQUENCE [LARGE SCALE GENOMIC DNA]</scope>
    <source>
        <strain evidence="2 3">NSJ-79</strain>
    </source>
</reference>
<evidence type="ECO:0000313" key="2">
    <source>
        <dbReference type="EMBL" id="MBC5634164.1"/>
    </source>
</evidence>
<dbReference type="RefSeq" id="WP_186930817.1">
    <property type="nucleotide sequence ID" value="NZ_JACOOJ010000032.1"/>
</dbReference>
<dbReference type="Proteomes" id="UP000651475">
    <property type="component" value="Unassembled WGS sequence"/>
</dbReference>
<feature type="compositionally biased region" description="Polar residues" evidence="1">
    <location>
        <begin position="1"/>
        <end position="12"/>
    </location>
</feature>
<keyword evidence="3" id="KW-1185">Reference proteome</keyword>
<sequence>MTKLSNLSSKAYQSAIPGRLRRSQALPNESKWNPNKPTHATQDEFWEHIHEIERGPFISVEECFNNIRG</sequence>
<dbReference type="EMBL" id="JACOOJ010000032">
    <property type="protein sequence ID" value="MBC5634164.1"/>
    <property type="molecule type" value="Genomic_DNA"/>
</dbReference>
<evidence type="ECO:0000256" key="1">
    <source>
        <dbReference type="SAM" id="MobiDB-lite"/>
    </source>
</evidence>
<evidence type="ECO:0000313" key="3">
    <source>
        <dbReference type="Proteomes" id="UP000651475"/>
    </source>
</evidence>
<name>A0ABR7DRV3_9BACT</name>
<feature type="compositionally biased region" description="Polar residues" evidence="1">
    <location>
        <begin position="25"/>
        <end position="40"/>
    </location>
</feature>
<organism evidence="2 3">
    <name type="scientific">Parabacteroides hominis</name>
    <dbReference type="NCBI Taxonomy" id="2763057"/>
    <lineage>
        <taxon>Bacteria</taxon>
        <taxon>Pseudomonadati</taxon>
        <taxon>Bacteroidota</taxon>
        <taxon>Bacteroidia</taxon>
        <taxon>Bacteroidales</taxon>
        <taxon>Tannerellaceae</taxon>
        <taxon>Parabacteroides</taxon>
    </lineage>
</organism>
<protein>
    <submittedName>
        <fullName evidence="2">Uncharacterized protein</fullName>
    </submittedName>
</protein>